<dbReference type="WBParaSite" id="scaffold2076_cov224.g4193">
    <property type="protein sequence ID" value="scaffold2076_cov224.g4193"/>
    <property type="gene ID" value="scaffold2076_cov224.g4193"/>
</dbReference>
<accession>A0A915LVR7</accession>
<proteinExistence type="predicted"/>
<organism evidence="2 3">
    <name type="scientific">Meloidogyne javanica</name>
    <name type="common">Root-knot nematode worm</name>
    <dbReference type="NCBI Taxonomy" id="6303"/>
    <lineage>
        <taxon>Eukaryota</taxon>
        <taxon>Metazoa</taxon>
        <taxon>Ecdysozoa</taxon>
        <taxon>Nematoda</taxon>
        <taxon>Chromadorea</taxon>
        <taxon>Rhabditida</taxon>
        <taxon>Tylenchina</taxon>
        <taxon>Tylenchomorpha</taxon>
        <taxon>Tylenchoidea</taxon>
        <taxon>Meloidogynidae</taxon>
        <taxon>Meloidogyninae</taxon>
        <taxon>Meloidogyne</taxon>
        <taxon>Meloidogyne incognita group</taxon>
    </lineage>
</organism>
<feature type="region of interest" description="Disordered" evidence="1">
    <location>
        <begin position="1"/>
        <end position="143"/>
    </location>
</feature>
<evidence type="ECO:0000313" key="2">
    <source>
        <dbReference type="Proteomes" id="UP000887561"/>
    </source>
</evidence>
<reference evidence="3" key="1">
    <citation type="submission" date="2022-11" db="UniProtKB">
        <authorList>
            <consortium name="WormBaseParasite"/>
        </authorList>
    </citation>
    <scope>IDENTIFICATION</scope>
</reference>
<feature type="compositionally biased region" description="Basic and acidic residues" evidence="1">
    <location>
        <begin position="45"/>
        <end position="78"/>
    </location>
</feature>
<name>A0A915LVR7_MELJA</name>
<evidence type="ECO:0000313" key="3">
    <source>
        <dbReference type="WBParaSite" id="scaffold2076_cov224.g4193"/>
    </source>
</evidence>
<feature type="compositionally biased region" description="Basic and acidic residues" evidence="1">
    <location>
        <begin position="9"/>
        <end position="35"/>
    </location>
</feature>
<sequence>KRKSGVKSSKREGSKAEGLSKETEKSAGEPKKEDVQAPAAPVAETTKKPEEKKEEVKAITTKPEEAAVPKKEEKDQQAKIEGSTPAPLAPTTAAPTEKATGGQPPTAAPPPAPLPALNLGTMSGLYENVSAGLPDTPPPPQNP</sequence>
<protein>
    <submittedName>
        <fullName evidence="3">Uncharacterized protein</fullName>
    </submittedName>
</protein>
<evidence type="ECO:0000256" key="1">
    <source>
        <dbReference type="SAM" id="MobiDB-lite"/>
    </source>
</evidence>
<dbReference type="Proteomes" id="UP000887561">
    <property type="component" value="Unplaced"/>
</dbReference>
<keyword evidence="2" id="KW-1185">Reference proteome</keyword>
<feature type="compositionally biased region" description="Low complexity" evidence="1">
    <location>
        <begin position="84"/>
        <end position="105"/>
    </location>
</feature>
<dbReference type="AlphaFoldDB" id="A0A915LVR7"/>